<dbReference type="OMA" id="CARRRTY"/>
<dbReference type="OrthoDB" id="381190at2759"/>
<protein>
    <recommendedName>
        <fullName evidence="3">PI3K/PI4K catalytic domain-containing protein</fullName>
    </recommendedName>
</protein>
<dbReference type="RefSeq" id="XP_006674906.1">
    <property type="nucleotide sequence ID" value="XM_006674843.1"/>
</dbReference>
<keyword evidence="5" id="KW-1185">Reference proteome</keyword>
<organism evidence="4 5">
    <name type="scientific">Batrachochytrium dendrobatidis (strain JAM81 / FGSC 10211)</name>
    <name type="common">Frog chytrid fungus</name>
    <dbReference type="NCBI Taxonomy" id="684364"/>
    <lineage>
        <taxon>Eukaryota</taxon>
        <taxon>Fungi</taxon>
        <taxon>Fungi incertae sedis</taxon>
        <taxon>Chytridiomycota</taxon>
        <taxon>Chytridiomycota incertae sedis</taxon>
        <taxon>Chytridiomycetes</taxon>
        <taxon>Rhizophydiales</taxon>
        <taxon>Rhizophydiales incertae sedis</taxon>
        <taxon>Batrachochytrium</taxon>
    </lineage>
</organism>
<evidence type="ECO:0000259" key="3">
    <source>
        <dbReference type="PROSITE" id="PS50290"/>
    </source>
</evidence>
<name>F4NVK0_BATDJ</name>
<evidence type="ECO:0000256" key="2">
    <source>
        <dbReference type="ARBA" id="ARBA00022777"/>
    </source>
</evidence>
<feature type="domain" description="PI3K/PI4K catalytic" evidence="3">
    <location>
        <begin position="1"/>
        <end position="221"/>
    </location>
</feature>
<dbReference type="GeneID" id="18241478"/>
<dbReference type="AlphaFoldDB" id="F4NVK0"/>
<feature type="non-terminal residue" evidence="4">
    <location>
        <position position="1"/>
    </location>
</feature>
<dbReference type="EMBL" id="GL882879">
    <property type="protein sequence ID" value="EGF83285.1"/>
    <property type="molecule type" value="Genomic_DNA"/>
</dbReference>
<feature type="non-terminal residue" evidence="4">
    <location>
        <position position="221"/>
    </location>
</feature>
<evidence type="ECO:0000256" key="1">
    <source>
        <dbReference type="ARBA" id="ARBA00022679"/>
    </source>
</evidence>
<keyword evidence="2" id="KW-0418">Kinase</keyword>
<keyword evidence="1" id="KW-0808">Transferase</keyword>
<dbReference type="InterPro" id="IPR036940">
    <property type="entry name" value="PI3/4_kinase_cat_sf"/>
</dbReference>
<dbReference type="InParanoid" id="F4NVK0"/>
<proteinExistence type="predicted"/>
<dbReference type="PROSITE" id="PS50290">
    <property type="entry name" value="PI3_4_KINASE_3"/>
    <property type="match status" value="1"/>
</dbReference>
<gene>
    <name evidence="4" type="ORF">BATDEDRAFT_3972</name>
</gene>
<sequence length="221" mass="25092">VNYLLKGDRLTRSRNLSARSFAVVPLGDNFGMIQWIEDAVGLFSIYRKWQQREHLALSAHGIKEGTPRKNWPIEVLRDVFTELERETPSDLIAKELWSSSDSSLAWWQKTKGLARSAAVMSIVGYVIGLGDRHLDNILIDVGHGELAHIDFNVCFEKGRSLRIPETVPFRLTQNLVGALGPTGTDGLFRIACEQVFRVMRNNREILLTLLEAFIYDPLVDW</sequence>
<dbReference type="HOGENOM" id="CLU_000178_9_0_1"/>
<reference evidence="4 5" key="1">
    <citation type="submission" date="2009-12" db="EMBL/GenBank/DDBJ databases">
        <title>The draft genome of Batrachochytrium dendrobatidis.</title>
        <authorList>
            <consortium name="US DOE Joint Genome Institute (JGI-PGF)"/>
            <person name="Kuo A."/>
            <person name="Salamov A."/>
            <person name="Schmutz J."/>
            <person name="Lucas S."/>
            <person name="Pitluck S."/>
            <person name="Rosenblum E."/>
            <person name="Stajich J."/>
            <person name="Eisen M."/>
            <person name="Grigoriev I.V."/>
        </authorList>
    </citation>
    <scope>NUCLEOTIDE SEQUENCE [LARGE SCALE GENOMIC DNA]</scope>
    <source>
        <strain evidence="5">JAM81 / FGSC 10211</strain>
    </source>
</reference>
<accession>F4NVK0</accession>
<dbReference type="InterPro" id="IPR000403">
    <property type="entry name" value="PI3/4_kinase_cat_dom"/>
</dbReference>
<dbReference type="InterPro" id="IPR018936">
    <property type="entry name" value="PI3/4_kinase_CS"/>
</dbReference>
<dbReference type="InterPro" id="IPR050517">
    <property type="entry name" value="DDR_Repair_Kinase"/>
</dbReference>
<dbReference type="STRING" id="684364.F4NVK0"/>
<dbReference type="SMART" id="SM00146">
    <property type="entry name" value="PI3Kc"/>
    <property type="match status" value="1"/>
</dbReference>
<dbReference type="Pfam" id="PF00454">
    <property type="entry name" value="PI3_PI4_kinase"/>
    <property type="match status" value="1"/>
</dbReference>
<evidence type="ECO:0000313" key="4">
    <source>
        <dbReference type="EMBL" id="EGF83285.1"/>
    </source>
</evidence>
<dbReference type="GO" id="GO:0016301">
    <property type="term" value="F:kinase activity"/>
    <property type="evidence" value="ECO:0007669"/>
    <property type="project" value="UniProtKB-KW"/>
</dbReference>
<dbReference type="Gene3D" id="1.10.1070.11">
    <property type="entry name" value="Phosphatidylinositol 3-/4-kinase, catalytic domain"/>
    <property type="match status" value="1"/>
</dbReference>
<dbReference type="SUPFAM" id="SSF56112">
    <property type="entry name" value="Protein kinase-like (PK-like)"/>
    <property type="match status" value="1"/>
</dbReference>
<dbReference type="PANTHER" id="PTHR11139">
    <property type="entry name" value="ATAXIA TELANGIECTASIA MUTATED ATM -RELATED"/>
    <property type="match status" value="1"/>
</dbReference>
<evidence type="ECO:0000313" key="5">
    <source>
        <dbReference type="Proteomes" id="UP000007241"/>
    </source>
</evidence>
<dbReference type="PROSITE" id="PS00916">
    <property type="entry name" value="PI3_4_KINASE_2"/>
    <property type="match status" value="1"/>
</dbReference>
<dbReference type="Proteomes" id="UP000007241">
    <property type="component" value="Unassembled WGS sequence"/>
</dbReference>
<dbReference type="InterPro" id="IPR011009">
    <property type="entry name" value="Kinase-like_dom_sf"/>
</dbReference>